<evidence type="ECO:0000313" key="1">
    <source>
        <dbReference type="EMBL" id="GAU99689.1"/>
    </source>
</evidence>
<reference evidence="1 2" key="1">
    <citation type="journal article" date="2016" name="Nat. Commun.">
        <title>Extremotolerant tardigrade genome and improved radiotolerance of human cultured cells by tardigrade-unique protein.</title>
        <authorList>
            <person name="Hashimoto T."/>
            <person name="Horikawa D.D."/>
            <person name="Saito Y."/>
            <person name="Kuwahara H."/>
            <person name="Kozuka-Hata H."/>
            <person name="Shin-I T."/>
            <person name="Minakuchi Y."/>
            <person name="Ohishi K."/>
            <person name="Motoyama A."/>
            <person name="Aizu T."/>
            <person name="Enomoto A."/>
            <person name="Kondo K."/>
            <person name="Tanaka S."/>
            <person name="Hara Y."/>
            <person name="Koshikawa S."/>
            <person name="Sagara H."/>
            <person name="Miura T."/>
            <person name="Yokobori S."/>
            <person name="Miyagawa K."/>
            <person name="Suzuki Y."/>
            <person name="Kubo T."/>
            <person name="Oyama M."/>
            <person name="Kohara Y."/>
            <person name="Fujiyama A."/>
            <person name="Arakawa K."/>
            <person name="Katayama T."/>
            <person name="Toyoda A."/>
            <person name="Kunieda T."/>
        </authorList>
    </citation>
    <scope>NUCLEOTIDE SEQUENCE [LARGE SCALE GENOMIC DNA]</scope>
    <source>
        <strain evidence="1 2">YOKOZUNA-1</strain>
    </source>
</reference>
<dbReference type="AlphaFoldDB" id="A0A1D1VDI2"/>
<evidence type="ECO:0000313" key="2">
    <source>
        <dbReference type="Proteomes" id="UP000186922"/>
    </source>
</evidence>
<keyword evidence="2" id="KW-1185">Reference proteome</keyword>
<dbReference type="EMBL" id="BDGG01000005">
    <property type="protein sequence ID" value="GAU99689.1"/>
    <property type="molecule type" value="Genomic_DNA"/>
</dbReference>
<dbReference type="Proteomes" id="UP000186922">
    <property type="component" value="Unassembled WGS sequence"/>
</dbReference>
<organism evidence="1 2">
    <name type="scientific">Ramazzottius varieornatus</name>
    <name type="common">Water bear</name>
    <name type="synonym">Tardigrade</name>
    <dbReference type="NCBI Taxonomy" id="947166"/>
    <lineage>
        <taxon>Eukaryota</taxon>
        <taxon>Metazoa</taxon>
        <taxon>Ecdysozoa</taxon>
        <taxon>Tardigrada</taxon>
        <taxon>Eutardigrada</taxon>
        <taxon>Parachela</taxon>
        <taxon>Hypsibioidea</taxon>
        <taxon>Ramazzottiidae</taxon>
        <taxon>Ramazzottius</taxon>
    </lineage>
</organism>
<proteinExistence type="predicted"/>
<name>A0A1D1VDI2_RAMVA</name>
<sequence>MSRSKCKLSTSRRMEVASGLTIKGHIQLFSWLWRAQIIHSSTSTWEVSVGKAMVVLRKTVLWVAVSVMESWFCRPQESHRCVPRRCRTYLWQTLHSQCQKTYCDHIPDTHRLALPNKNIYSTTGCPELVELSRMPSVYQQPSGKYFGNPSHLNHNK</sequence>
<accession>A0A1D1VDI2</accession>
<gene>
    <name evidence="1" type="primary">RvY_10650-1</name>
    <name evidence="1" type="synonym">RvY_10650.1</name>
    <name evidence="1" type="ORF">RvY_10650</name>
</gene>
<protein>
    <submittedName>
        <fullName evidence="1">Uncharacterized protein</fullName>
    </submittedName>
</protein>
<comment type="caution">
    <text evidence="1">The sequence shown here is derived from an EMBL/GenBank/DDBJ whole genome shotgun (WGS) entry which is preliminary data.</text>
</comment>